<evidence type="ECO:0000313" key="2">
    <source>
        <dbReference type="EMBL" id="TCC05378.1"/>
    </source>
</evidence>
<sequence>MVTGTSERPAGERGLTAGELAVTRQLLIHGPATRGDLGDRLNLSYASMSRLARALIHGGIASEDPESAAAIGRPRHVLTAVPSARHVVGVKLTGDTAYGVVCDLFGEVKATTRTALPRPDEDGTVPVAATVKLIAQLVNRLAPKVPTVDGVGVSVGGVIAERSVVREGTFLGWSEVDLGAPLRDRTGLPVIVTNDVTALAREQLWFGAGRGHSTFGIITVGAGLGVGVVRNGVAVEELIDNGHLLAHAPVDSSGPSCGLGHRGCVAAYLNREDLERNASAGAKHPVTLADLVQARSAGDQRAARRLDDAARALGHVVASFAGALQTTCIVLGGEDVTAFTDSPALQETIDDRLRPGPFEIQRCTLELVTTPLTFTDWARGAAVAGIQHVLGV</sequence>
<dbReference type="InterPro" id="IPR036390">
    <property type="entry name" value="WH_DNA-bd_sf"/>
</dbReference>
<dbReference type="Proteomes" id="UP000292346">
    <property type="component" value="Unassembled WGS sequence"/>
</dbReference>
<accession>A0A4R0H6L8</accession>
<dbReference type="Pfam" id="PF00480">
    <property type="entry name" value="ROK"/>
    <property type="match status" value="1"/>
</dbReference>
<dbReference type="Gene3D" id="1.10.10.10">
    <property type="entry name" value="Winged helix-like DNA-binding domain superfamily/Winged helix DNA-binding domain"/>
    <property type="match status" value="1"/>
</dbReference>
<dbReference type="OrthoDB" id="3464494at2"/>
<dbReference type="InterPro" id="IPR036388">
    <property type="entry name" value="WH-like_DNA-bd_sf"/>
</dbReference>
<reference evidence="2 3" key="1">
    <citation type="submission" date="2019-02" db="EMBL/GenBank/DDBJ databases">
        <title>Kribbella capetownensis sp. nov. and Kribbella speibonae sp. nov., isolated from soil.</title>
        <authorList>
            <person name="Curtis S.M."/>
            <person name="Norton I."/>
            <person name="Everest G.J."/>
            <person name="Meyers P.R."/>
        </authorList>
    </citation>
    <scope>NUCLEOTIDE SEQUENCE [LARGE SCALE GENOMIC DNA]</scope>
    <source>
        <strain evidence="2 3">KCTC 29219</strain>
    </source>
</reference>
<dbReference type="PANTHER" id="PTHR18964:SF149">
    <property type="entry name" value="BIFUNCTIONAL UDP-N-ACETYLGLUCOSAMINE 2-EPIMERASE_N-ACETYLMANNOSAMINE KINASE"/>
    <property type="match status" value="1"/>
</dbReference>
<dbReference type="Gene3D" id="3.30.420.40">
    <property type="match status" value="2"/>
</dbReference>
<proteinExistence type="inferred from homology"/>
<dbReference type="InterPro" id="IPR000600">
    <property type="entry name" value="ROK"/>
</dbReference>
<dbReference type="SUPFAM" id="SSF46785">
    <property type="entry name" value="Winged helix' DNA-binding domain"/>
    <property type="match status" value="1"/>
</dbReference>
<gene>
    <name evidence="2" type="ORF">E0H45_25460</name>
</gene>
<comment type="caution">
    <text evidence="2">The sequence shown here is derived from an EMBL/GenBank/DDBJ whole genome shotgun (WGS) entry which is preliminary data.</text>
</comment>
<dbReference type="PANTHER" id="PTHR18964">
    <property type="entry name" value="ROK (REPRESSOR, ORF, KINASE) FAMILY"/>
    <property type="match status" value="1"/>
</dbReference>
<evidence type="ECO:0000313" key="3">
    <source>
        <dbReference type="Proteomes" id="UP000292346"/>
    </source>
</evidence>
<dbReference type="InterPro" id="IPR043129">
    <property type="entry name" value="ATPase_NBD"/>
</dbReference>
<evidence type="ECO:0000256" key="1">
    <source>
        <dbReference type="ARBA" id="ARBA00006479"/>
    </source>
</evidence>
<name>A0A4R0H6L8_9ACTN</name>
<comment type="similarity">
    <text evidence="1">Belongs to the ROK (NagC/XylR) family.</text>
</comment>
<organism evidence="2 3">
    <name type="scientific">Kribbella soli</name>
    <dbReference type="NCBI Taxonomy" id="1124743"/>
    <lineage>
        <taxon>Bacteria</taxon>
        <taxon>Bacillati</taxon>
        <taxon>Actinomycetota</taxon>
        <taxon>Actinomycetes</taxon>
        <taxon>Propionibacteriales</taxon>
        <taxon>Kribbellaceae</taxon>
        <taxon>Kribbella</taxon>
    </lineage>
</organism>
<dbReference type="SUPFAM" id="SSF53067">
    <property type="entry name" value="Actin-like ATPase domain"/>
    <property type="match status" value="1"/>
</dbReference>
<dbReference type="RefSeq" id="WP_131341880.1">
    <property type="nucleotide sequence ID" value="NZ_SJJZ01000003.1"/>
</dbReference>
<dbReference type="AlphaFoldDB" id="A0A4R0H6L8"/>
<protein>
    <submittedName>
        <fullName evidence="2">ROK family transcriptional regulator</fullName>
    </submittedName>
</protein>
<dbReference type="EMBL" id="SJJZ01000003">
    <property type="protein sequence ID" value="TCC05378.1"/>
    <property type="molecule type" value="Genomic_DNA"/>
</dbReference>
<keyword evidence="3" id="KW-1185">Reference proteome</keyword>